<dbReference type="SUPFAM" id="SSF48097">
    <property type="entry name" value="Regulator of G-protein signaling, RGS"/>
    <property type="match status" value="1"/>
</dbReference>
<feature type="domain" description="RGS" evidence="1">
    <location>
        <begin position="87"/>
        <end position="203"/>
    </location>
</feature>
<gene>
    <name evidence="2" type="ORF">AALO_G00009730</name>
</gene>
<proteinExistence type="predicted"/>
<sequence>METLLFLFPHFNFSAPEKEAYFNMLDPGDSNALLRDSNSRLKDKDRKSRFSLLLAKSGSHENVSPEKKATSKVNSISTDTALKWSDSFEDLLNDSDGVKTFTQFLRTEFSEENIEFWLACEDYKTTESNTKLLTKAKQIYVVFIENDSPKEINIDHSTRVAIQKSIAQPTSTCFDSAQGKIYALMKKDCYPRFLKSDIYLSLTRRKAPGAMTRRRSRSFVFNDRGDSTSGTESWL</sequence>
<dbReference type="Gene3D" id="1.10.196.10">
    <property type="match status" value="1"/>
</dbReference>
<organism evidence="2 3">
    <name type="scientific">Alosa alosa</name>
    <name type="common">allis shad</name>
    <dbReference type="NCBI Taxonomy" id="278164"/>
    <lineage>
        <taxon>Eukaryota</taxon>
        <taxon>Metazoa</taxon>
        <taxon>Chordata</taxon>
        <taxon>Craniata</taxon>
        <taxon>Vertebrata</taxon>
        <taxon>Euteleostomi</taxon>
        <taxon>Actinopterygii</taxon>
        <taxon>Neopterygii</taxon>
        <taxon>Teleostei</taxon>
        <taxon>Clupei</taxon>
        <taxon>Clupeiformes</taxon>
        <taxon>Clupeoidei</taxon>
        <taxon>Clupeidae</taxon>
        <taxon>Alosa</taxon>
    </lineage>
</organism>
<accession>A0AAV6HJB6</accession>
<reference evidence="2 3" key="1">
    <citation type="submission" date="2020-10" db="EMBL/GenBank/DDBJ databases">
        <title>Chromosome-scale genome assembly of the Allis shad, Alosa alosa.</title>
        <authorList>
            <person name="Margot Z."/>
            <person name="Christophe K."/>
            <person name="Cabau C."/>
            <person name="Louis A."/>
            <person name="Berthelot C."/>
            <person name="Parey E."/>
            <person name="Roest Crollius H."/>
            <person name="Montfort J."/>
            <person name="Robinson-Rechavi M."/>
            <person name="Bucao C."/>
            <person name="Bouchez O."/>
            <person name="Gislard M."/>
            <person name="Lluch J."/>
            <person name="Milhes M."/>
            <person name="Lampietro C."/>
            <person name="Lopez Roques C."/>
            <person name="Donnadieu C."/>
            <person name="Braasch I."/>
            <person name="Desvignes T."/>
            <person name="Postlethwait J."/>
            <person name="Bobe J."/>
            <person name="Guiguen Y."/>
        </authorList>
    </citation>
    <scope>NUCLEOTIDE SEQUENCE [LARGE SCALE GENOMIC DNA]</scope>
    <source>
        <strain evidence="2">M-15738</strain>
        <tissue evidence="2">Blood</tissue>
    </source>
</reference>
<evidence type="ECO:0000313" key="3">
    <source>
        <dbReference type="Proteomes" id="UP000823561"/>
    </source>
</evidence>
<dbReference type="PANTHER" id="PTHR10845">
    <property type="entry name" value="REGULATOR OF G PROTEIN SIGNALING"/>
    <property type="match status" value="1"/>
</dbReference>
<evidence type="ECO:0000313" key="2">
    <source>
        <dbReference type="EMBL" id="KAG5285987.1"/>
    </source>
</evidence>
<comment type="caution">
    <text evidence="2">The sequence shown here is derived from an EMBL/GenBank/DDBJ whole genome shotgun (WGS) entry which is preliminary data.</text>
</comment>
<name>A0AAV6HJB6_9TELE</name>
<dbReference type="AlphaFoldDB" id="A0AAV6HJB6"/>
<dbReference type="InterPro" id="IPR036305">
    <property type="entry name" value="RGS_sf"/>
</dbReference>
<keyword evidence="3" id="KW-1185">Reference proteome</keyword>
<protein>
    <recommendedName>
        <fullName evidence="1">RGS domain-containing protein</fullName>
    </recommendedName>
</protein>
<dbReference type="EMBL" id="JADWDJ010000001">
    <property type="protein sequence ID" value="KAG5285987.1"/>
    <property type="molecule type" value="Genomic_DNA"/>
</dbReference>
<dbReference type="Proteomes" id="UP000823561">
    <property type="component" value="Chromosome 1"/>
</dbReference>
<dbReference type="SMART" id="SM00315">
    <property type="entry name" value="RGS"/>
    <property type="match status" value="1"/>
</dbReference>
<dbReference type="Gene3D" id="1.10.167.10">
    <property type="entry name" value="Regulator of G-protein Signalling 4, domain 2"/>
    <property type="match status" value="1"/>
</dbReference>
<dbReference type="PRINTS" id="PR01301">
    <property type="entry name" value="RGSPROTEIN"/>
</dbReference>
<dbReference type="InterPro" id="IPR016137">
    <property type="entry name" value="RGS"/>
</dbReference>
<dbReference type="InterPro" id="IPR024066">
    <property type="entry name" value="RGS_subdom1/3"/>
</dbReference>
<dbReference type="FunFam" id="1.10.167.10:FF:000001">
    <property type="entry name" value="Putative regulator of g-protein signaling 12"/>
    <property type="match status" value="1"/>
</dbReference>
<evidence type="ECO:0000259" key="1">
    <source>
        <dbReference type="PROSITE" id="PS50132"/>
    </source>
</evidence>
<dbReference type="PANTHER" id="PTHR10845:SF155">
    <property type="entry name" value="REGULATOR OF G-PROTEIN SIGNALING 18"/>
    <property type="match status" value="1"/>
</dbReference>
<dbReference type="Pfam" id="PF00615">
    <property type="entry name" value="RGS"/>
    <property type="match status" value="1"/>
</dbReference>
<dbReference type="PROSITE" id="PS50132">
    <property type="entry name" value="RGS"/>
    <property type="match status" value="1"/>
</dbReference>
<dbReference type="InterPro" id="IPR044926">
    <property type="entry name" value="RGS_subdomain_2"/>
</dbReference>